<evidence type="ECO:0000313" key="16">
    <source>
        <dbReference type="Proteomes" id="UP001176940"/>
    </source>
</evidence>
<dbReference type="SMART" id="SM00360">
    <property type="entry name" value="RRM"/>
    <property type="match status" value="1"/>
</dbReference>
<dbReference type="InterPro" id="IPR000504">
    <property type="entry name" value="RRM_dom"/>
</dbReference>
<dbReference type="CDD" id="cd05402">
    <property type="entry name" value="NT_PAP_TUTase"/>
    <property type="match status" value="1"/>
</dbReference>
<comment type="caution">
    <text evidence="15">The sequence shown here is derived from an EMBL/GenBank/DDBJ whole genome shotgun (WGS) entry which is preliminary data.</text>
</comment>
<feature type="region of interest" description="Disordered" evidence="13">
    <location>
        <begin position="179"/>
        <end position="200"/>
    </location>
</feature>
<evidence type="ECO:0000256" key="10">
    <source>
        <dbReference type="ARBA" id="ARBA00033036"/>
    </source>
</evidence>
<keyword evidence="16" id="KW-1185">Reference proteome</keyword>
<reference evidence="15" key="1">
    <citation type="submission" date="2023-07" db="EMBL/GenBank/DDBJ databases">
        <authorList>
            <person name="Stuckert A."/>
        </authorList>
    </citation>
    <scope>NUCLEOTIDE SEQUENCE</scope>
</reference>
<dbReference type="EC" id="2.7.7.52" evidence="3"/>
<feature type="compositionally biased region" description="Basic and acidic residues" evidence="13">
    <location>
        <begin position="91"/>
        <end position="102"/>
    </location>
</feature>
<feature type="compositionally biased region" description="Acidic residues" evidence="13">
    <location>
        <begin position="305"/>
        <end position="315"/>
    </location>
</feature>
<protein>
    <recommendedName>
        <fullName evidence="4">Speckle targeted PIP5K1A-regulated poly(A) polymerase</fullName>
        <ecNumber evidence="3">2.7.7.52</ecNumber>
    </recommendedName>
    <alternativeName>
        <fullName evidence="9">RNA-binding motif protein 21</fullName>
    </alternativeName>
    <alternativeName>
        <fullName evidence="10">U6 snRNA-specific terminal uridylyltransferase 1</fullName>
    </alternativeName>
</protein>
<gene>
    <name evidence="15" type="ORF">RIMI_LOCUS17814800</name>
</gene>
<evidence type="ECO:0000256" key="4">
    <source>
        <dbReference type="ARBA" id="ARBA00021679"/>
    </source>
</evidence>
<feature type="region of interest" description="Disordered" evidence="13">
    <location>
        <begin position="716"/>
        <end position="751"/>
    </location>
</feature>
<evidence type="ECO:0000256" key="2">
    <source>
        <dbReference type="ARBA" id="ARBA00001946"/>
    </source>
</evidence>
<evidence type="ECO:0000256" key="8">
    <source>
        <dbReference type="ARBA" id="ARBA00022842"/>
    </source>
</evidence>
<dbReference type="SUPFAM" id="SSF81631">
    <property type="entry name" value="PAP/OAS1 substrate-binding domain"/>
    <property type="match status" value="1"/>
</dbReference>
<feature type="region of interest" description="Disordered" evidence="13">
    <location>
        <begin position="1"/>
        <end position="112"/>
    </location>
</feature>
<feature type="compositionally biased region" description="Polar residues" evidence="13">
    <location>
        <begin position="69"/>
        <end position="82"/>
    </location>
</feature>
<feature type="region of interest" description="Disordered" evidence="13">
    <location>
        <begin position="278"/>
        <end position="346"/>
    </location>
</feature>
<evidence type="ECO:0000313" key="15">
    <source>
        <dbReference type="EMBL" id="CAJ0961612.1"/>
    </source>
</evidence>
<organism evidence="15 16">
    <name type="scientific">Ranitomeya imitator</name>
    <name type="common">mimic poison frog</name>
    <dbReference type="NCBI Taxonomy" id="111125"/>
    <lineage>
        <taxon>Eukaryota</taxon>
        <taxon>Metazoa</taxon>
        <taxon>Chordata</taxon>
        <taxon>Craniata</taxon>
        <taxon>Vertebrata</taxon>
        <taxon>Euteleostomi</taxon>
        <taxon>Amphibia</taxon>
        <taxon>Batrachia</taxon>
        <taxon>Anura</taxon>
        <taxon>Neobatrachia</taxon>
        <taxon>Hyloidea</taxon>
        <taxon>Dendrobatidae</taxon>
        <taxon>Dendrobatinae</taxon>
        <taxon>Ranitomeya</taxon>
    </lineage>
</organism>
<dbReference type="PANTHER" id="PTHR12271:SF127">
    <property type="entry name" value="SPECKLE TARGETED PIP5K1A-REGULATED POLY(A) POLYMERASE"/>
    <property type="match status" value="1"/>
</dbReference>
<dbReference type="EMBL" id="CAUEEQ010052870">
    <property type="protein sequence ID" value="CAJ0961612.1"/>
    <property type="molecule type" value="Genomic_DNA"/>
</dbReference>
<evidence type="ECO:0000256" key="12">
    <source>
        <dbReference type="PROSITE-ProRule" id="PRU00176"/>
    </source>
</evidence>
<dbReference type="Pfam" id="PF00076">
    <property type="entry name" value="RRM_1"/>
    <property type="match status" value="1"/>
</dbReference>
<proteinExistence type="predicted"/>
<feature type="compositionally biased region" description="Acidic residues" evidence="13">
    <location>
        <begin position="322"/>
        <end position="339"/>
    </location>
</feature>
<feature type="compositionally biased region" description="Polar residues" evidence="13">
    <location>
        <begin position="16"/>
        <end position="36"/>
    </location>
</feature>
<feature type="domain" description="RRM" evidence="14">
    <location>
        <begin position="105"/>
        <end position="177"/>
    </location>
</feature>
<evidence type="ECO:0000256" key="13">
    <source>
        <dbReference type="SAM" id="MobiDB-lite"/>
    </source>
</evidence>
<accession>A0ABN9M9M6</accession>
<feature type="compositionally biased region" description="Basic residues" evidence="13">
    <location>
        <begin position="179"/>
        <end position="191"/>
    </location>
</feature>
<feature type="compositionally biased region" description="Basic and acidic residues" evidence="13">
    <location>
        <begin position="290"/>
        <end position="304"/>
    </location>
</feature>
<dbReference type="InterPro" id="IPR043519">
    <property type="entry name" value="NT_sf"/>
</dbReference>
<feature type="compositionally biased region" description="Low complexity" evidence="13">
    <location>
        <begin position="103"/>
        <end position="112"/>
    </location>
</feature>
<comment type="cofactor">
    <cofactor evidence="1">
        <name>Mn(2+)</name>
        <dbReference type="ChEBI" id="CHEBI:29035"/>
    </cofactor>
</comment>
<dbReference type="SUPFAM" id="SSF54928">
    <property type="entry name" value="RNA-binding domain, RBD"/>
    <property type="match status" value="1"/>
</dbReference>
<keyword evidence="8" id="KW-0460">Magnesium</keyword>
<dbReference type="Pfam" id="PF22600">
    <property type="entry name" value="MTPAP-like_central"/>
    <property type="match status" value="1"/>
</dbReference>
<dbReference type="Pfam" id="PF03828">
    <property type="entry name" value="PAP_assoc"/>
    <property type="match status" value="1"/>
</dbReference>
<dbReference type="PROSITE" id="PS50102">
    <property type="entry name" value="RRM"/>
    <property type="match status" value="1"/>
</dbReference>
<dbReference type="PANTHER" id="PTHR12271">
    <property type="entry name" value="POLY A POLYMERASE CID PAP -RELATED"/>
    <property type="match status" value="1"/>
</dbReference>
<evidence type="ECO:0000256" key="6">
    <source>
        <dbReference type="ARBA" id="ARBA00022695"/>
    </source>
</evidence>
<evidence type="ECO:0000256" key="9">
    <source>
        <dbReference type="ARBA" id="ARBA00030790"/>
    </source>
</evidence>
<feature type="compositionally biased region" description="Basic and acidic residues" evidence="13">
    <location>
        <begin position="716"/>
        <end position="732"/>
    </location>
</feature>
<dbReference type="Gene3D" id="3.30.70.330">
    <property type="match status" value="1"/>
</dbReference>
<evidence type="ECO:0000256" key="11">
    <source>
        <dbReference type="ARBA" id="ARBA00049105"/>
    </source>
</evidence>
<comment type="cofactor">
    <cofactor evidence="2">
        <name>Mg(2+)</name>
        <dbReference type="ChEBI" id="CHEBI:18420"/>
    </cofactor>
</comment>
<dbReference type="Gene3D" id="1.10.1410.10">
    <property type="match status" value="1"/>
</dbReference>
<evidence type="ECO:0000256" key="7">
    <source>
        <dbReference type="ARBA" id="ARBA00022723"/>
    </source>
</evidence>
<dbReference type="SUPFAM" id="SSF81301">
    <property type="entry name" value="Nucleotidyltransferase"/>
    <property type="match status" value="1"/>
</dbReference>
<dbReference type="Proteomes" id="UP001176940">
    <property type="component" value="Unassembled WGS sequence"/>
</dbReference>
<evidence type="ECO:0000256" key="1">
    <source>
        <dbReference type="ARBA" id="ARBA00001936"/>
    </source>
</evidence>
<keyword evidence="12" id="KW-0694">RNA-binding</keyword>
<comment type="catalytic activity">
    <reaction evidence="11">
        <text>RNA(n) + UTP = RNA(n)-3'-uridine ribonucleotide + diphosphate</text>
        <dbReference type="Rhea" id="RHEA:14785"/>
        <dbReference type="Rhea" id="RHEA-COMP:14527"/>
        <dbReference type="Rhea" id="RHEA-COMP:17348"/>
        <dbReference type="ChEBI" id="CHEBI:33019"/>
        <dbReference type="ChEBI" id="CHEBI:46398"/>
        <dbReference type="ChEBI" id="CHEBI:140395"/>
        <dbReference type="ChEBI" id="CHEBI:173116"/>
        <dbReference type="EC" id="2.7.7.52"/>
    </reaction>
</comment>
<feature type="compositionally biased region" description="Polar residues" evidence="13">
    <location>
        <begin position="51"/>
        <end position="60"/>
    </location>
</feature>
<dbReference type="InterPro" id="IPR002058">
    <property type="entry name" value="PAP_assoc"/>
</dbReference>
<name>A0ABN9M9M6_9NEOB</name>
<sequence length="882" mass="98716">MVPVSPNGGFKKQILRTKQSSMSQAGGRASQEQQYDSGRGLQPVSYHDPAINSQRDQWASEQKHHQDDLSISDSHLSPSLTHHLQGRRHKGLCEEREKRQQQQERSVFVSGFSKSSSEEQIKEVFERISQVKNIVMDKDRGLYAIVEFENRDGANLALSQADITLEGRRLKIKPREKKEFKNKKGANHRRLQPPDPETLGKQLINCTDVEDQMKNLVSLCSPSHHESRIRELLLSLLRETFTEFFPGCQLLPFGSSVNGFEISGCDLDLHLELGENNRSEDDVEREDEGVEVKMEDIGTDLDDKNDPDDDEELEEDKSPKNDEEDLEMQVTEDTDDDENITPGLSLQGLSPEEVLNVVERVLRQCVPGVHEVQSVPSARRPVIRFQHKISGLRGDITLNNRLALRNSSYLRVCSDLDPRVPQLVYTVRYWARVQQLAGNPVGGGPLLNNYALTLLVIFFLQTRSPPVIPSLSRLREIAGEYQKPFSACAVAGRSVVADAVSFLAVDDASLVIDGWDCSFASDITRFPASENQQSLSCLLSEFFSYFSSLDLHSSILCSRDGLLIPVPIPSPPPIWTEGFRLGSFNVQDPFELNHNVCGNVSSRIARRFSTKCSVAAKTCRTPLYQLRSKSRPWGITLLIQLSSPEGEKSEGTDISIPTGQASLEDVVFAVKTVLVEVLLCSCDLDRGKDVSVKSSEESDHEVPRVEELIIDDKATEIKGENTSKNERKRECLEEIPSTSPKKRRIDDDGSDCVNVDQRENVFEKENASKMLKSPTEAGVLTMKIDVWHQVWEGRRKVRRSMHGKVAAGRRLETAVSQALSAGTAEGGKPLMQLTVRTRLLSEGNAQLRLCPDSDDYGCSATFFHFLQTFLPRMVEEVLSGKD</sequence>
<keyword evidence="7" id="KW-0479">Metal-binding</keyword>
<evidence type="ECO:0000256" key="3">
    <source>
        <dbReference type="ARBA" id="ARBA00012472"/>
    </source>
</evidence>
<dbReference type="InterPro" id="IPR035979">
    <property type="entry name" value="RBD_domain_sf"/>
</dbReference>
<dbReference type="InterPro" id="IPR054708">
    <property type="entry name" value="MTPAP-like_central"/>
</dbReference>
<dbReference type="InterPro" id="IPR012677">
    <property type="entry name" value="Nucleotide-bd_a/b_plait_sf"/>
</dbReference>
<evidence type="ECO:0000256" key="5">
    <source>
        <dbReference type="ARBA" id="ARBA00022679"/>
    </source>
</evidence>
<keyword evidence="5" id="KW-0808">Transferase</keyword>
<evidence type="ECO:0000259" key="14">
    <source>
        <dbReference type="PROSITE" id="PS50102"/>
    </source>
</evidence>
<keyword evidence="6" id="KW-0548">Nucleotidyltransferase</keyword>